<feature type="transmembrane region" description="Helical" evidence="8">
    <location>
        <begin position="6"/>
        <end position="26"/>
    </location>
</feature>
<keyword evidence="7 8" id="KW-0472">Membrane</keyword>
<gene>
    <name evidence="9" type="ORF">PPERSA_07396</name>
</gene>
<comment type="subunit">
    <text evidence="8">Component of the TIM22 complex.</text>
</comment>
<dbReference type="Pfam" id="PF02466">
    <property type="entry name" value="Tim17"/>
    <property type="match status" value="1"/>
</dbReference>
<protein>
    <recommendedName>
        <fullName evidence="8">Mitochondrial import inner membrane translocase subunit TIM22</fullName>
    </recommendedName>
</protein>
<keyword evidence="8" id="KW-0811">Translocation</keyword>
<comment type="caution">
    <text evidence="9">The sequence shown here is derived from an EMBL/GenBank/DDBJ whole genome shotgun (WGS) entry which is preliminary data.</text>
</comment>
<comment type="similarity">
    <text evidence="2 8">Belongs to the Tim17/Tim22/Tim23 family.</text>
</comment>
<dbReference type="AlphaFoldDB" id="A0A0V0QAF3"/>
<comment type="function">
    <text evidence="8">Essential core component of the TIM22 complex, a complex that mediates the import and insertion of multi-pass transmembrane proteins into the mitochondrial inner membrane. In the TIM22 complex, it constitutes the voltage-activated and signal-gated channel. Forms a twin-pore translocase that uses the membrane potential as external driving force in 2 voltage-dependent steps.</text>
</comment>
<sequence>METNWILKSVVSFGAGGVMGLVMGLFMNAMESGRQFDVPGVKQPSTKMLLRKDARRILGQARGFALFGFFFSAFETNICQMRGRDDQWNDFWGCGLTSIILAIGTVQSIKGYLSTFAIGGLFGGAMYHVNLFG</sequence>
<accession>A0A0V0QAF3</accession>
<keyword evidence="5 8" id="KW-1133">Transmembrane helix</keyword>
<dbReference type="PANTHER" id="PTHR14110">
    <property type="entry name" value="MITOCHONDRIAL IMPORT INNER MEMBRANE TRANSLOCASE SUBUNIT TIM22"/>
    <property type="match status" value="1"/>
</dbReference>
<keyword evidence="3 8" id="KW-0812">Transmembrane</keyword>
<evidence type="ECO:0000256" key="3">
    <source>
        <dbReference type="ARBA" id="ARBA00022692"/>
    </source>
</evidence>
<dbReference type="Proteomes" id="UP000054937">
    <property type="component" value="Unassembled WGS sequence"/>
</dbReference>
<dbReference type="GO" id="GO:0042721">
    <property type="term" value="C:TIM22 mitochondrial import inner membrane insertion complex"/>
    <property type="evidence" value="ECO:0007669"/>
    <property type="project" value="UniProtKB-UniRule"/>
</dbReference>
<evidence type="ECO:0000256" key="6">
    <source>
        <dbReference type="ARBA" id="ARBA00023128"/>
    </source>
</evidence>
<keyword evidence="10" id="KW-1185">Reference proteome</keyword>
<dbReference type="OMA" id="FETNICQ"/>
<dbReference type="GO" id="GO:0030943">
    <property type="term" value="F:mitochondrion targeting sequence binding"/>
    <property type="evidence" value="ECO:0007669"/>
    <property type="project" value="TreeGrafter"/>
</dbReference>
<keyword evidence="8" id="KW-0813">Transport</keyword>
<dbReference type="PANTHER" id="PTHR14110:SF0">
    <property type="entry name" value="MITOCHONDRIAL IMPORT INNER MEMBRANE TRANSLOCASE SUBUNIT TIM22"/>
    <property type="match status" value="1"/>
</dbReference>
<evidence type="ECO:0000256" key="7">
    <source>
        <dbReference type="ARBA" id="ARBA00023136"/>
    </source>
</evidence>
<reference evidence="9 10" key="1">
    <citation type="journal article" date="2015" name="Sci. Rep.">
        <title>Genome of the facultative scuticociliatosis pathogen Pseudocohnilembus persalinus provides insight into its virulence through horizontal gene transfer.</title>
        <authorList>
            <person name="Xiong J."/>
            <person name="Wang G."/>
            <person name="Cheng J."/>
            <person name="Tian M."/>
            <person name="Pan X."/>
            <person name="Warren A."/>
            <person name="Jiang C."/>
            <person name="Yuan D."/>
            <person name="Miao W."/>
        </authorList>
    </citation>
    <scope>NUCLEOTIDE SEQUENCE [LARGE SCALE GENOMIC DNA]</scope>
    <source>
        <strain evidence="9">36N120E</strain>
    </source>
</reference>
<evidence type="ECO:0000256" key="2">
    <source>
        <dbReference type="ARBA" id="ARBA00008444"/>
    </source>
</evidence>
<name>A0A0V0QAF3_PSEPJ</name>
<evidence type="ECO:0000256" key="1">
    <source>
        <dbReference type="ARBA" id="ARBA00004448"/>
    </source>
</evidence>
<proteinExistence type="inferred from homology"/>
<dbReference type="InParanoid" id="A0A0V0QAF3"/>
<dbReference type="InterPro" id="IPR039175">
    <property type="entry name" value="TIM22"/>
</dbReference>
<dbReference type="EMBL" id="LDAU01000220">
    <property type="protein sequence ID" value="KRW99153.1"/>
    <property type="molecule type" value="Genomic_DNA"/>
</dbReference>
<dbReference type="GO" id="GO:0008320">
    <property type="term" value="F:protein transmembrane transporter activity"/>
    <property type="evidence" value="ECO:0007669"/>
    <property type="project" value="UniProtKB-UniRule"/>
</dbReference>
<evidence type="ECO:0000313" key="9">
    <source>
        <dbReference type="EMBL" id="KRW99153.1"/>
    </source>
</evidence>
<keyword evidence="6 8" id="KW-0496">Mitochondrion</keyword>
<evidence type="ECO:0000256" key="4">
    <source>
        <dbReference type="ARBA" id="ARBA00022792"/>
    </source>
</evidence>
<dbReference type="GO" id="GO:0045039">
    <property type="term" value="P:protein insertion into mitochondrial inner membrane"/>
    <property type="evidence" value="ECO:0007669"/>
    <property type="project" value="UniProtKB-UniRule"/>
</dbReference>
<comment type="subcellular location">
    <subcellularLocation>
        <location evidence="1 8">Mitochondrion inner membrane</location>
        <topology evidence="1 8">Multi-pass membrane protein</topology>
    </subcellularLocation>
</comment>
<evidence type="ECO:0000256" key="8">
    <source>
        <dbReference type="RuleBase" id="RU367038"/>
    </source>
</evidence>
<organism evidence="9 10">
    <name type="scientific">Pseudocohnilembus persalinus</name>
    <name type="common">Ciliate</name>
    <dbReference type="NCBI Taxonomy" id="266149"/>
    <lineage>
        <taxon>Eukaryota</taxon>
        <taxon>Sar</taxon>
        <taxon>Alveolata</taxon>
        <taxon>Ciliophora</taxon>
        <taxon>Intramacronucleata</taxon>
        <taxon>Oligohymenophorea</taxon>
        <taxon>Scuticociliatia</taxon>
        <taxon>Philasterida</taxon>
        <taxon>Pseudocohnilembidae</taxon>
        <taxon>Pseudocohnilembus</taxon>
    </lineage>
</organism>
<keyword evidence="4 8" id="KW-0999">Mitochondrion inner membrane</keyword>
<keyword evidence="8" id="KW-0653">Protein transport</keyword>
<feature type="transmembrane region" description="Helical" evidence="8">
    <location>
        <begin position="57"/>
        <end position="74"/>
    </location>
</feature>
<evidence type="ECO:0000256" key="5">
    <source>
        <dbReference type="ARBA" id="ARBA00022989"/>
    </source>
</evidence>
<evidence type="ECO:0000313" key="10">
    <source>
        <dbReference type="Proteomes" id="UP000054937"/>
    </source>
</evidence>